<feature type="transmembrane region" description="Helical" evidence="7">
    <location>
        <begin position="522"/>
        <end position="541"/>
    </location>
</feature>
<reference evidence="10" key="1">
    <citation type="submission" date="2016-07" db="EMBL/GenBank/DDBJ databases">
        <title>Frankia sp. NRRL B-16219 Genome sequencing.</title>
        <authorList>
            <person name="Ghodhbane-Gtari F."/>
            <person name="Swanson E."/>
            <person name="Gueddou A."/>
            <person name="Louati M."/>
            <person name="Nouioui I."/>
            <person name="Hezbri K."/>
            <person name="Abebe-Akele F."/>
            <person name="Simpson S."/>
            <person name="Morris K."/>
            <person name="Thomas K."/>
            <person name="Gtari M."/>
            <person name="Tisa L.S."/>
        </authorList>
    </citation>
    <scope>NUCLEOTIDE SEQUENCE [LARGE SCALE GENOMIC DNA]</scope>
    <source>
        <strain evidence="10">NRRL B-16219</strain>
    </source>
</reference>
<dbReference type="Proteomes" id="UP000179769">
    <property type="component" value="Unassembled WGS sequence"/>
</dbReference>
<dbReference type="RefSeq" id="WP_071064476.1">
    <property type="nucleotide sequence ID" value="NZ_MAXA01000218.1"/>
</dbReference>
<feature type="domain" description="Copper resistance protein D" evidence="8">
    <location>
        <begin position="222"/>
        <end position="326"/>
    </location>
</feature>
<gene>
    <name evidence="9" type="ORF">BBK14_19695</name>
</gene>
<feature type="transmembrane region" description="Helical" evidence="7">
    <location>
        <begin position="230"/>
        <end position="249"/>
    </location>
</feature>
<organism evidence="9 10">
    <name type="scientific">Parafrankia soli</name>
    <dbReference type="NCBI Taxonomy" id="2599596"/>
    <lineage>
        <taxon>Bacteria</taxon>
        <taxon>Bacillati</taxon>
        <taxon>Actinomycetota</taxon>
        <taxon>Actinomycetes</taxon>
        <taxon>Frankiales</taxon>
        <taxon>Frankiaceae</taxon>
        <taxon>Parafrankia</taxon>
    </lineage>
</organism>
<evidence type="ECO:0000256" key="6">
    <source>
        <dbReference type="SAM" id="MobiDB-lite"/>
    </source>
</evidence>
<dbReference type="GO" id="GO:0006825">
    <property type="term" value="P:copper ion transport"/>
    <property type="evidence" value="ECO:0007669"/>
    <property type="project" value="InterPro"/>
</dbReference>
<dbReference type="PANTHER" id="PTHR34820">
    <property type="entry name" value="INNER MEMBRANE PROTEIN YEBZ"/>
    <property type="match status" value="1"/>
</dbReference>
<evidence type="ECO:0000256" key="2">
    <source>
        <dbReference type="ARBA" id="ARBA00022475"/>
    </source>
</evidence>
<feature type="transmembrane region" description="Helical" evidence="7">
    <location>
        <begin position="401"/>
        <end position="422"/>
    </location>
</feature>
<dbReference type="AlphaFoldDB" id="A0A1S1Q157"/>
<dbReference type="GO" id="GO:0005886">
    <property type="term" value="C:plasma membrane"/>
    <property type="evidence" value="ECO:0007669"/>
    <property type="project" value="UniProtKB-SubCell"/>
</dbReference>
<feature type="compositionally biased region" description="Low complexity" evidence="6">
    <location>
        <begin position="680"/>
        <end position="689"/>
    </location>
</feature>
<evidence type="ECO:0000256" key="3">
    <source>
        <dbReference type="ARBA" id="ARBA00022692"/>
    </source>
</evidence>
<evidence type="ECO:0000256" key="5">
    <source>
        <dbReference type="ARBA" id="ARBA00023136"/>
    </source>
</evidence>
<comment type="caution">
    <text evidence="9">The sequence shown here is derived from an EMBL/GenBank/DDBJ whole genome shotgun (WGS) entry which is preliminary data.</text>
</comment>
<accession>A0A1S1Q157</accession>
<feature type="transmembrane region" description="Helical" evidence="7">
    <location>
        <begin position="186"/>
        <end position="210"/>
    </location>
</feature>
<keyword evidence="10" id="KW-1185">Reference proteome</keyword>
<feature type="transmembrane region" description="Helical" evidence="7">
    <location>
        <begin position="434"/>
        <end position="458"/>
    </location>
</feature>
<evidence type="ECO:0000256" key="7">
    <source>
        <dbReference type="SAM" id="Phobius"/>
    </source>
</evidence>
<feature type="transmembrane region" description="Helical" evidence="7">
    <location>
        <begin position="308"/>
        <end position="326"/>
    </location>
</feature>
<name>A0A1S1Q157_9ACTN</name>
<evidence type="ECO:0000256" key="1">
    <source>
        <dbReference type="ARBA" id="ARBA00004651"/>
    </source>
</evidence>
<dbReference type="InterPro" id="IPR008457">
    <property type="entry name" value="Cu-R_CopD_dom"/>
</dbReference>
<sequence length="689" mass="71223">MTVPVVALAALVALVALVAVVATGPAAVDLPGLPDAGSLTHWGLPVARVVSEVAAVGTVGWLLAAAVLIPAQQGRLGAVARRHGRAAAVSAAVWAVAALAELVFTASDITARPPGEVLDPAALRSFVSAAPQGRALLVVAVAALVIALVSATLMSTIAAGWLLVLACAALLPPVVTGHAAGSSQHALAVIALGLHITAAVVWMGGLLALLTMRALPGTTFFAALHRYSRLAAWAAGATAVGGVASAAVRLGGFGPLFDDRYGLLVLGKAAGLLTAVTLGGLVRRRVIAAAATGDDAGAPARLGAFRRLAVVEICVLAAMFGLAAGLSQTAPPVNDSALPTDPTEGLLGYPMPPPITPGRLLTSWHPDWVFLGLVALAAGLYLTGVIRLARRGDSWPIGRTIGFLTGLALVAVVTSGGLGTYGPVLLSVHMTQHMILTMLAPIPLVLGAPITLALRALRPASAPYRAGPREWLLAGLHSWPARVVTHPLFVTANFAGSLYVLYLSDLLGYLMNSHLGHFVMNAHFLMTGFYFFEVLIGIDPLPKRPPHPGRVLMLMAVVPFHAFLGLTIMSTSTVLGSSWYEQLVRPWGVSPLHDQGTAGGITWSFGEVPTLVVLLVLAVQWARTDERRARTRERRVDAAGVDAQLDAYNAYLARLNGDRPAPAKQTAPTVPPVPAQRGDTGSPTTGPGS</sequence>
<dbReference type="EMBL" id="MAXA01000218">
    <property type="protein sequence ID" value="OHV27710.1"/>
    <property type="molecule type" value="Genomic_DNA"/>
</dbReference>
<feature type="transmembrane region" description="Helical" evidence="7">
    <location>
        <begin position="479"/>
        <end position="502"/>
    </location>
</feature>
<keyword evidence="5 7" id="KW-0472">Membrane</keyword>
<evidence type="ECO:0000313" key="10">
    <source>
        <dbReference type="Proteomes" id="UP000179769"/>
    </source>
</evidence>
<evidence type="ECO:0000259" key="8">
    <source>
        <dbReference type="Pfam" id="PF05425"/>
    </source>
</evidence>
<evidence type="ECO:0000313" key="9">
    <source>
        <dbReference type="EMBL" id="OHV27710.1"/>
    </source>
</evidence>
<keyword evidence="3 7" id="KW-0812">Transmembrane</keyword>
<feature type="region of interest" description="Disordered" evidence="6">
    <location>
        <begin position="658"/>
        <end position="689"/>
    </location>
</feature>
<dbReference type="Pfam" id="PF05425">
    <property type="entry name" value="CopD"/>
    <property type="match status" value="1"/>
</dbReference>
<evidence type="ECO:0000256" key="4">
    <source>
        <dbReference type="ARBA" id="ARBA00022989"/>
    </source>
</evidence>
<dbReference type="OrthoDB" id="5241646at2"/>
<comment type="subcellular location">
    <subcellularLocation>
        <location evidence="1">Cell membrane</location>
        <topology evidence="1">Multi-pass membrane protein</topology>
    </subcellularLocation>
</comment>
<feature type="transmembrane region" description="Helical" evidence="7">
    <location>
        <begin position="261"/>
        <end position="282"/>
    </location>
</feature>
<feature type="transmembrane region" description="Helical" evidence="7">
    <location>
        <begin position="161"/>
        <end position="180"/>
    </location>
</feature>
<dbReference type="InterPro" id="IPR019108">
    <property type="entry name" value="Caa3_assmbl_CtaG-rel"/>
</dbReference>
<dbReference type="Pfam" id="PF09678">
    <property type="entry name" value="Caa3_CtaG"/>
    <property type="match status" value="1"/>
</dbReference>
<feature type="transmembrane region" description="Helical" evidence="7">
    <location>
        <begin position="553"/>
        <end position="580"/>
    </location>
</feature>
<dbReference type="PANTHER" id="PTHR34820:SF4">
    <property type="entry name" value="INNER MEMBRANE PROTEIN YEBZ"/>
    <property type="match status" value="1"/>
</dbReference>
<keyword evidence="2" id="KW-1003">Cell membrane</keyword>
<feature type="transmembrane region" description="Helical" evidence="7">
    <location>
        <begin position="600"/>
        <end position="622"/>
    </location>
</feature>
<dbReference type="InterPro" id="IPR032694">
    <property type="entry name" value="CopC/D"/>
</dbReference>
<protein>
    <submittedName>
        <fullName evidence="9">Copper resistance protein CopD</fullName>
    </submittedName>
</protein>
<feature type="transmembrane region" description="Helical" evidence="7">
    <location>
        <begin position="368"/>
        <end position="389"/>
    </location>
</feature>
<feature type="transmembrane region" description="Helical" evidence="7">
    <location>
        <begin position="83"/>
        <end position="104"/>
    </location>
</feature>
<feature type="transmembrane region" description="Helical" evidence="7">
    <location>
        <begin position="135"/>
        <end position="154"/>
    </location>
</feature>
<proteinExistence type="predicted"/>
<keyword evidence="4 7" id="KW-1133">Transmembrane helix</keyword>
<feature type="transmembrane region" description="Helical" evidence="7">
    <location>
        <begin position="46"/>
        <end position="71"/>
    </location>
</feature>